<keyword evidence="5" id="KW-1185">Reference proteome</keyword>
<feature type="domain" description="Calcineurin-like phosphoesterase" evidence="2">
    <location>
        <begin position="67"/>
        <end position="340"/>
    </location>
</feature>
<name>A0A2K1JL49_PHYPA</name>
<dbReference type="GO" id="GO:0016788">
    <property type="term" value="F:hydrolase activity, acting on ester bonds"/>
    <property type="evidence" value="ECO:0000318"/>
    <property type="project" value="GO_Central"/>
</dbReference>
<proteinExistence type="predicted"/>
<feature type="transmembrane region" description="Helical" evidence="1">
    <location>
        <begin position="440"/>
        <end position="464"/>
    </location>
</feature>
<dbReference type="InterPro" id="IPR004843">
    <property type="entry name" value="Calcineurin-like_PHP"/>
</dbReference>
<evidence type="ECO:0000313" key="3">
    <source>
        <dbReference type="EMBL" id="PNR42263.1"/>
    </source>
</evidence>
<keyword evidence="1" id="KW-1133">Transmembrane helix</keyword>
<gene>
    <name evidence="4" type="primary">LOC112290764</name>
    <name evidence="3" type="ORF">PHYPA_017092</name>
</gene>
<reference evidence="3 5" key="2">
    <citation type="journal article" date="2018" name="Plant J.">
        <title>The Physcomitrella patens chromosome-scale assembly reveals moss genome structure and evolution.</title>
        <authorList>
            <person name="Lang D."/>
            <person name="Ullrich K.K."/>
            <person name="Murat F."/>
            <person name="Fuchs J."/>
            <person name="Jenkins J."/>
            <person name="Haas F.B."/>
            <person name="Piednoel M."/>
            <person name="Gundlach H."/>
            <person name="Van Bel M."/>
            <person name="Meyberg R."/>
            <person name="Vives C."/>
            <person name="Morata J."/>
            <person name="Symeonidi A."/>
            <person name="Hiss M."/>
            <person name="Muchero W."/>
            <person name="Kamisugi Y."/>
            <person name="Saleh O."/>
            <person name="Blanc G."/>
            <person name="Decker E.L."/>
            <person name="van Gessel N."/>
            <person name="Grimwood J."/>
            <person name="Hayes R.D."/>
            <person name="Graham S.W."/>
            <person name="Gunter L.E."/>
            <person name="McDaniel S.F."/>
            <person name="Hoernstein S.N.W."/>
            <person name="Larsson A."/>
            <person name="Li F.W."/>
            <person name="Perroud P.F."/>
            <person name="Phillips J."/>
            <person name="Ranjan P."/>
            <person name="Rokshar D.S."/>
            <person name="Rothfels C.J."/>
            <person name="Schneider L."/>
            <person name="Shu S."/>
            <person name="Stevenson D.W."/>
            <person name="Thummler F."/>
            <person name="Tillich M."/>
            <person name="Villarreal Aguilar J.C."/>
            <person name="Widiez T."/>
            <person name="Wong G.K."/>
            <person name="Wymore A."/>
            <person name="Zhang Y."/>
            <person name="Zimmer A.D."/>
            <person name="Quatrano R.S."/>
            <person name="Mayer K.F.X."/>
            <person name="Goodstein D."/>
            <person name="Casacuberta J.M."/>
            <person name="Vandepoele K."/>
            <person name="Reski R."/>
            <person name="Cuming A.C."/>
            <person name="Tuskan G.A."/>
            <person name="Maumus F."/>
            <person name="Salse J."/>
            <person name="Schmutz J."/>
            <person name="Rensing S.A."/>
        </authorList>
    </citation>
    <scope>NUCLEOTIDE SEQUENCE [LARGE SCALE GENOMIC DNA]</scope>
    <source>
        <strain evidence="4 5">cv. Gransden 2004</strain>
    </source>
</reference>
<dbReference type="AlphaFoldDB" id="A0A2K1JL49"/>
<dbReference type="OrthoDB" id="783096at2759"/>
<keyword evidence="1" id="KW-0812">Transmembrane</keyword>
<dbReference type="KEGG" id="ppp:112290764"/>
<accession>A0A2K1JL49</accession>
<dbReference type="OMA" id="FILWFFD"/>
<dbReference type="EnsemblPlants" id="Pp3c13_7530V3.2">
    <property type="protein sequence ID" value="Pp3c13_7530V3.2"/>
    <property type="gene ID" value="Pp3c13_7530"/>
</dbReference>
<dbReference type="InterPro" id="IPR029052">
    <property type="entry name" value="Metallo-depent_PP-like"/>
</dbReference>
<evidence type="ECO:0000313" key="4">
    <source>
        <dbReference type="EnsemblPlants" id="Pp3c13_7530V3.1"/>
    </source>
</evidence>
<dbReference type="Proteomes" id="UP000006727">
    <property type="component" value="Chromosome 13"/>
</dbReference>
<organism evidence="3">
    <name type="scientific">Physcomitrium patens</name>
    <name type="common">Spreading-leaved earth moss</name>
    <name type="synonym">Physcomitrella patens</name>
    <dbReference type="NCBI Taxonomy" id="3218"/>
    <lineage>
        <taxon>Eukaryota</taxon>
        <taxon>Viridiplantae</taxon>
        <taxon>Streptophyta</taxon>
        <taxon>Embryophyta</taxon>
        <taxon>Bryophyta</taxon>
        <taxon>Bryophytina</taxon>
        <taxon>Bryopsida</taxon>
        <taxon>Funariidae</taxon>
        <taxon>Funariales</taxon>
        <taxon>Funariaceae</taxon>
        <taxon>Physcomitrium</taxon>
    </lineage>
</organism>
<evidence type="ECO:0000259" key="2">
    <source>
        <dbReference type="Pfam" id="PF00149"/>
    </source>
</evidence>
<dbReference type="PaxDb" id="3218-PP1S52_190V6.1"/>
<dbReference type="EnsemblPlants" id="Pp3c13_7530V3.1">
    <property type="protein sequence ID" value="Pp3c13_7530V3.1"/>
    <property type="gene ID" value="Pp3c13_7530"/>
</dbReference>
<reference evidence="4" key="3">
    <citation type="submission" date="2020-12" db="UniProtKB">
        <authorList>
            <consortium name="EnsemblPlants"/>
        </authorList>
    </citation>
    <scope>IDENTIFICATION</scope>
</reference>
<dbReference type="PANTHER" id="PTHR32440">
    <property type="entry name" value="PHOSPHATASE DCR2-RELATED-RELATED"/>
    <property type="match status" value="1"/>
</dbReference>
<evidence type="ECO:0000256" key="1">
    <source>
        <dbReference type="SAM" id="Phobius"/>
    </source>
</evidence>
<feature type="transmembrane region" description="Helical" evidence="1">
    <location>
        <begin position="31"/>
        <end position="52"/>
    </location>
</feature>
<sequence>MARLATRADRFGGCVGGAGRMASRSVGLDSIYLWWIVWVGVLLCFVPGVVVGDYLRPVLRFNSEGQFKILQVADMHFAQGAHSACYDVASSHHCSDLNTTYFIERLLAVEKPDLVVFTGDNIDGSATDAMKSMDQAFSPVIAAKIPWAAVLGNHDQESNLPRAKVMEYLTKMEHSMSEMLNPSMESLLGKSVDRRAPIEVHGFGNYYLQVFGGLDSDSSNSSLLNLYLFDSGDYSKFNTVGGYDWVRASQLLWFETLAAKLKSESLANTVSGQQPPPPVTPALAYFHIPTPEYNAAFTSPSMLVGEKQEATCSASVNSGLFTSLVESGDVKATFVGHDHVNDYCGNHLGIHLCYGGGIGYHTYGKAGWARRARIVQASLGRGLKVGSKVTREITTWKRLDDEDLSISDIQILYNGYAGEWFAGPFFGRSLPFRRGILGDWMSIITLLLLLTGLFLVTFLINYWVRKFQSRKRTYFASREGASSVESNDIYD</sequence>
<dbReference type="Pfam" id="PF00149">
    <property type="entry name" value="Metallophos"/>
    <property type="match status" value="1"/>
</dbReference>
<dbReference type="PANTHER" id="PTHR32440:SF0">
    <property type="entry name" value="PHOSPHATASE DCR2-RELATED"/>
    <property type="match status" value="1"/>
</dbReference>
<dbReference type="GeneID" id="112290764"/>
<reference evidence="3 5" key="1">
    <citation type="journal article" date="2008" name="Science">
        <title>The Physcomitrella genome reveals evolutionary insights into the conquest of land by plants.</title>
        <authorList>
            <person name="Rensing S."/>
            <person name="Lang D."/>
            <person name="Zimmer A."/>
            <person name="Terry A."/>
            <person name="Salamov A."/>
            <person name="Shapiro H."/>
            <person name="Nishiyama T."/>
            <person name="Perroud P.-F."/>
            <person name="Lindquist E."/>
            <person name="Kamisugi Y."/>
            <person name="Tanahashi T."/>
            <person name="Sakakibara K."/>
            <person name="Fujita T."/>
            <person name="Oishi K."/>
            <person name="Shin-I T."/>
            <person name="Kuroki Y."/>
            <person name="Toyoda A."/>
            <person name="Suzuki Y."/>
            <person name="Hashimoto A."/>
            <person name="Yamaguchi K."/>
            <person name="Sugano A."/>
            <person name="Kohara Y."/>
            <person name="Fujiyama A."/>
            <person name="Anterola A."/>
            <person name="Aoki S."/>
            <person name="Ashton N."/>
            <person name="Barbazuk W.B."/>
            <person name="Barker E."/>
            <person name="Bennetzen J."/>
            <person name="Bezanilla M."/>
            <person name="Blankenship R."/>
            <person name="Cho S.H."/>
            <person name="Dutcher S."/>
            <person name="Estelle M."/>
            <person name="Fawcett J.A."/>
            <person name="Gundlach H."/>
            <person name="Hanada K."/>
            <person name="Heyl A."/>
            <person name="Hicks K.A."/>
            <person name="Hugh J."/>
            <person name="Lohr M."/>
            <person name="Mayer K."/>
            <person name="Melkozernov A."/>
            <person name="Murata T."/>
            <person name="Nelson D."/>
            <person name="Pils B."/>
            <person name="Prigge M."/>
            <person name="Reiss B."/>
            <person name="Renner T."/>
            <person name="Rombauts S."/>
            <person name="Rushton P."/>
            <person name="Sanderfoot A."/>
            <person name="Schween G."/>
            <person name="Shiu S.-H."/>
            <person name="Stueber K."/>
            <person name="Theodoulou F.L."/>
            <person name="Tu H."/>
            <person name="Van de Peer Y."/>
            <person name="Verrier P.J."/>
            <person name="Waters E."/>
            <person name="Wood A."/>
            <person name="Yang L."/>
            <person name="Cove D."/>
            <person name="Cuming A."/>
            <person name="Hasebe M."/>
            <person name="Lucas S."/>
            <person name="Mishler D.B."/>
            <person name="Reski R."/>
            <person name="Grigoriev I."/>
            <person name="Quatrano R.S."/>
            <person name="Boore J.L."/>
        </authorList>
    </citation>
    <scope>NUCLEOTIDE SEQUENCE [LARGE SCALE GENOMIC DNA]</scope>
    <source>
        <strain evidence="4 5">cv. Gransden 2004</strain>
    </source>
</reference>
<dbReference type="RefSeq" id="XP_024393196.1">
    <property type="nucleotide sequence ID" value="XM_024537428.2"/>
</dbReference>
<dbReference type="CDD" id="cd07383">
    <property type="entry name" value="MPP_Dcr2"/>
    <property type="match status" value="1"/>
</dbReference>
<keyword evidence="1" id="KW-0472">Membrane</keyword>
<dbReference type="EMBL" id="ABEU02000013">
    <property type="protein sequence ID" value="PNR42263.1"/>
    <property type="molecule type" value="Genomic_DNA"/>
</dbReference>
<dbReference type="Gramene" id="Pp3c13_7530V3.2">
    <property type="protein sequence ID" value="Pp3c13_7530V3.2"/>
    <property type="gene ID" value="Pp3c13_7530"/>
</dbReference>
<protein>
    <recommendedName>
        <fullName evidence="2">Calcineurin-like phosphoesterase domain-containing protein</fullName>
    </recommendedName>
</protein>
<dbReference type="STRING" id="3218.A0A2K1JL49"/>
<dbReference type="Gramene" id="Pp3c13_7530V3.1">
    <property type="protein sequence ID" value="Pp3c13_7530V3.1"/>
    <property type="gene ID" value="Pp3c13_7530"/>
</dbReference>
<dbReference type="SUPFAM" id="SSF56300">
    <property type="entry name" value="Metallo-dependent phosphatases"/>
    <property type="match status" value="1"/>
</dbReference>
<dbReference type="Gene3D" id="3.60.21.10">
    <property type="match status" value="1"/>
</dbReference>
<evidence type="ECO:0000313" key="5">
    <source>
        <dbReference type="Proteomes" id="UP000006727"/>
    </source>
</evidence>